<keyword evidence="2" id="KW-1185">Reference proteome</keyword>
<evidence type="ECO:0000313" key="1">
    <source>
        <dbReference type="EMBL" id="KAF6355102.1"/>
    </source>
</evidence>
<reference evidence="1 2" key="1">
    <citation type="journal article" date="2020" name="Nature">
        <title>Six reference-quality genomes reveal evolution of bat adaptations.</title>
        <authorList>
            <person name="Jebb D."/>
            <person name="Huang Z."/>
            <person name="Pippel M."/>
            <person name="Hughes G.M."/>
            <person name="Lavrichenko K."/>
            <person name="Devanna P."/>
            <person name="Winkler S."/>
            <person name="Jermiin L.S."/>
            <person name="Skirmuntt E.C."/>
            <person name="Katzourakis A."/>
            <person name="Burkitt-Gray L."/>
            <person name="Ray D.A."/>
            <person name="Sullivan K.A.M."/>
            <person name="Roscito J.G."/>
            <person name="Kirilenko B.M."/>
            <person name="Davalos L.M."/>
            <person name="Corthals A.P."/>
            <person name="Power M.L."/>
            <person name="Jones G."/>
            <person name="Ransome R.D."/>
            <person name="Dechmann D.K.N."/>
            <person name="Locatelli A.G."/>
            <person name="Puechmaille S.J."/>
            <person name="Fedrigo O."/>
            <person name="Jarvis E.D."/>
            <person name="Hiller M."/>
            <person name="Vernes S.C."/>
            <person name="Myers E.W."/>
            <person name="Teeling E.C."/>
        </authorList>
    </citation>
    <scope>NUCLEOTIDE SEQUENCE [LARGE SCALE GENOMIC DNA]</scope>
    <source>
        <strain evidence="1">MMyoMyo1</strain>
        <tissue evidence="1">Flight muscle</tissue>
    </source>
</reference>
<dbReference type="AlphaFoldDB" id="A0A7J7XZE2"/>
<dbReference type="EMBL" id="JABWUV010000005">
    <property type="protein sequence ID" value="KAF6355102.1"/>
    <property type="molecule type" value="Genomic_DNA"/>
</dbReference>
<name>A0A7J7XZE2_MYOMY</name>
<evidence type="ECO:0000313" key="2">
    <source>
        <dbReference type="Proteomes" id="UP000527355"/>
    </source>
</evidence>
<sequence>MKGVRLGRTCSCWMSRTLGGGAQEGRRLVKAFLGTRTFSQEVQLKRLQDRPGWISPFLPEQRGKAGHAPRSRGCFRAFTGDGPSSQPAPFPLVSPFRRGDRSLQSLLFPQIKGTSLCLKGNHSDWESVYLRACLLTLWVSKETKQCSRSWEMPDRVNIYPLVLLFQLEAQCTKFVHGGMCVPAQPAPSPIWDPSRDVRLWDLA</sequence>
<accession>A0A7J7XZE2</accession>
<proteinExistence type="predicted"/>
<gene>
    <name evidence="1" type="ORF">mMyoMyo1_011303</name>
</gene>
<organism evidence="1 2">
    <name type="scientific">Myotis myotis</name>
    <name type="common">Greater mouse-eared bat</name>
    <name type="synonym">Vespertilio myotis</name>
    <dbReference type="NCBI Taxonomy" id="51298"/>
    <lineage>
        <taxon>Eukaryota</taxon>
        <taxon>Metazoa</taxon>
        <taxon>Chordata</taxon>
        <taxon>Craniata</taxon>
        <taxon>Vertebrata</taxon>
        <taxon>Euteleostomi</taxon>
        <taxon>Mammalia</taxon>
        <taxon>Eutheria</taxon>
        <taxon>Laurasiatheria</taxon>
        <taxon>Chiroptera</taxon>
        <taxon>Yangochiroptera</taxon>
        <taxon>Vespertilionidae</taxon>
        <taxon>Myotis</taxon>
    </lineage>
</organism>
<dbReference type="Proteomes" id="UP000527355">
    <property type="component" value="Unassembled WGS sequence"/>
</dbReference>
<protein>
    <submittedName>
        <fullName evidence="1">Uncharacterized protein</fullName>
    </submittedName>
</protein>
<comment type="caution">
    <text evidence="1">The sequence shown here is derived from an EMBL/GenBank/DDBJ whole genome shotgun (WGS) entry which is preliminary data.</text>
</comment>